<dbReference type="SUPFAM" id="SSF53067">
    <property type="entry name" value="Actin-like ATPase domain"/>
    <property type="match status" value="1"/>
</dbReference>
<dbReference type="GO" id="GO:0006508">
    <property type="term" value="P:proteolysis"/>
    <property type="evidence" value="ECO:0007669"/>
    <property type="project" value="UniProtKB-KW"/>
</dbReference>
<protein>
    <submittedName>
        <fullName evidence="3">Glycoprotease (M22) metalloprotease, putative</fullName>
        <ecNumber evidence="3">3.4.-.-</ecNumber>
    </submittedName>
</protein>
<dbReference type="Pfam" id="PF00814">
    <property type="entry name" value="TsaD"/>
    <property type="match status" value="1"/>
</dbReference>
<feature type="domain" description="Gcp-like" evidence="2">
    <location>
        <begin position="33"/>
        <end position="127"/>
    </location>
</feature>
<reference evidence="3 4" key="1">
    <citation type="journal article" date="2010" name="BMC Genomics">
        <title>Metabolic flexibility revealed in the genome of the cyst-forming alpha-1 proteobacterium Rhodospirillum centenum.</title>
        <authorList>
            <person name="Lu Y.K."/>
            <person name="Marden J."/>
            <person name="Han M."/>
            <person name="Swingley W.D."/>
            <person name="Mastrian S.D."/>
            <person name="Chowdhury S.R."/>
            <person name="Hao J."/>
            <person name="Helmy T."/>
            <person name="Kim S."/>
            <person name="Kurdoglu A.A."/>
            <person name="Matthies H.J."/>
            <person name="Rollo D."/>
            <person name="Stothard P."/>
            <person name="Blankenship R.E."/>
            <person name="Bauer C.E."/>
            <person name="Touchman J.W."/>
        </authorList>
    </citation>
    <scope>NUCLEOTIDE SEQUENCE [LARGE SCALE GENOMIC DNA]</scope>
    <source>
        <strain evidence="4">ATCC 51521 / SW</strain>
    </source>
</reference>
<dbReference type="AlphaFoldDB" id="B6IUR0"/>
<dbReference type="Proteomes" id="UP000001591">
    <property type="component" value="Chromosome"/>
</dbReference>
<dbReference type="PANTHER" id="PTHR11735:SF11">
    <property type="entry name" value="TRNA THREONYLCARBAMOYLADENOSINE BIOSYNTHESIS PROTEIN TSAB"/>
    <property type="match status" value="1"/>
</dbReference>
<dbReference type="GO" id="GO:0005829">
    <property type="term" value="C:cytosol"/>
    <property type="evidence" value="ECO:0007669"/>
    <property type="project" value="TreeGrafter"/>
</dbReference>
<evidence type="ECO:0000313" key="4">
    <source>
        <dbReference type="Proteomes" id="UP000001591"/>
    </source>
</evidence>
<dbReference type="GO" id="GO:0002949">
    <property type="term" value="P:tRNA threonylcarbamoyladenosine modification"/>
    <property type="evidence" value="ECO:0007669"/>
    <property type="project" value="InterPro"/>
</dbReference>
<keyword evidence="3" id="KW-0482">Metalloprotease</keyword>
<evidence type="ECO:0000256" key="1">
    <source>
        <dbReference type="SAM" id="MobiDB-lite"/>
    </source>
</evidence>
<dbReference type="InterPro" id="IPR000905">
    <property type="entry name" value="Gcp-like_dom"/>
</dbReference>
<keyword evidence="4" id="KW-1185">Reference proteome</keyword>
<dbReference type="InterPro" id="IPR022496">
    <property type="entry name" value="T6A_TsaB"/>
</dbReference>
<feature type="compositionally biased region" description="Pro residues" evidence="1">
    <location>
        <begin position="236"/>
        <end position="245"/>
    </location>
</feature>
<evidence type="ECO:0000259" key="2">
    <source>
        <dbReference type="Pfam" id="PF00814"/>
    </source>
</evidence>
<dbReference type="EC" id="3.4.-.-" evidence="3"/>
<dbReference type="OrthoDB" id="9809995at2"/>
<dbReference type="Gene3D" id="3.30.420.40">
    <property type="match status" value="2"/>
</dbReference>
<dbReference type="GO" id="GO:0008237">
    <property type="term" value="F:metallopeptidase activity"/>
    <property type="evidence" value="ECO:0007669"/>
    <property type="project" value="UniProtKB-KW"/>
</dbReference>
<dbReference type="NCBIfam" id="TIGR03725">
    <property type="entry name" value="T6A_YeaZ"/>
    <property type="match status" value="1"/>
</dbReference>
<keyword evidence="3" id="KW-0645">Protease</keyword>
<dbReference type="KEGG" id="rce:RC1_2611"/>
<dbReference type="EMBL" id="CP000613">
    <property type="protein sequence ID" value="ACI99991.1"/>
    <property type="molecule type" value="Genomic_DNA"/>
</dbReference>
<dbReference type="HOGENOM" id="CLU_064886_3_0_5"/>
<sequence length="255" mass="25421">MLVLGLDTATSACAAALWRDGAVLAVRAMALQRGQAEWLLPLVGGVLEEAGVGYADLDRIGVVTGPGTFTGLRIGLAAARGLALATGRPLAGFSSFEAALHGTDPAARAGTTVLCCIESRRDDLYLQPFGPDLAPLADPADVLPADLPGWAAATLPPGPLLLAGDAAERTAAALGPWPAGLSVHRSTGAAEAVAVARLTAGLDADALAARPADPFYLRPPDVTLPSGVHVPAVVPAVPPGGPPDALPGTLPGGRG</sequence>
<keyword evidence="3" id="KW-0378">Hydrolase</keyword>
<dbReference type="RefSeq" id="WP_012567773.1">
    <property type="nucleotide sequence ID" value="NC_011420.2"/>
</dbReference>
<dbReference type="eggNOG" id="COG1214">
    <property type="taxonomic scope" value="Bacteria"/>
</dbReference>
<dbReference type="STRING" id="414684.RC1_2611"/>
<dbReference type="InterPro" id="IPR043129">
    <property type="entry name" value="ATPase_NBD"/>
</dbReference>
<name>B6IUR0_RHOCS</name>
<feature type="region of interest" description="Disordered" evidence="1">
    <location>
        <begin position="235"/>
        <end position="255"/>
    </location>
</feature>
<accession>B6IUR0</accession>
<evidence type="ECO:0000313" key="3">
    <source>
        <dbReference type="EMBL" id="ACI99991.1"/>
    </source>
</evidence>
<proteinExistence type="predicted"/>
<gene>
    <name evidence="3" type="ordered locus">RC1_2611</name>
</gene>
<dbReference type="PANTHER" id="PTHR11735">
    <property type="entry name" value="TRNA N6-ADENOSINE THREONYLCARBAMOYLTRANSFERASE"/>
    <property type="match status" value="1"/>
</dbReference>
<organism evidence="3 4">
    <name type="scientific">Rhodospirillum centenum (strain ATCC 51521 / SW)</name>
    <dbReference type="NCBI Taxonomy" id="414684"/>
    <lineage>
        <taxon>Bacteria</taxon>
        <taxon>Pseudomonadati</taxon>
        <taxon>Pseudomonadota</taxon>
        <taxon>Alphaproteobacteria</taxon>
        <taxon>Rhodospirillales</taxon>
        <taxon>Rhodospirillaceae</taxon>
        <taxon>Rhodospirillum</taxon>
    </lineage>
</organism>